<dbReference type="PaxDb" id="8022-A0A060XQ78"/>
<reference evidence="1" key="1">
    <citation type="journal article" date="2014" name="Nat. Commun.">
        <title>The rainbow trout genome provides novel insights into evolution after whole-genome duplication in vertebrates.</title>
        <authorList>
            <person name="Berthelot C."/>
            <person name="Brunet F."/>
            <person name="Chalopin D."/>
            <person name="Juanchich A."/>
            <person name="Bernard M."/>
            <person name="Noel B."/>
            <person name="Bento P."/>
            <person name="Da Silva C."/>
            <person name="Labadie K."/>
            <person name="Alberti A."/>
            <person name="Aury J.M."/>
            <person name="Louis A."/>
            <person name="Dehais P."/>
            <person name="Bardou P."/>
            <person name="Montfort J."/>
            <person name="Klopp C."/>
            <person name="Cabau C."/>
            <person name="Gaspin C."/>
            <person name="Thorgaard G.H."/>
            <person name="Boussaha M."/>
            <person name="Quillet E."/>
            <person name="Guyomard R."/>
            <person name="Galiana D."/>
            <person name="Bobe J."/>
            <person name="Volff J.N."/>
            <person name="Genet C."/>
            <person name="Wincker P."/>
            <person name="Jaillon O."/>
            <person name="Roest Crollius H."/>
            <person name="Guiguen Y."/>
        </authorList>
    </citation>
    <scope>NUCLEOTIDE SEQUENCE [LARGE SCALE GENOMIC DNA]</scope>
</reference>
<dbReference type="Gene3D" id="3.60.10.10">
    <property type="entry name" value="Endonuclease/exonuclease/phosphatase"/>
    <property type="match status" value="1"/>
</dbReference>
<protein>
    <recommendedName>
        <fullName evidence="3">Endonuclease/exonuclease/phosphatase domain-containing protein</fullName>
    </recommendedName>
</protein>
<reference evidence="1" key="2">
    <citation type="submission" date="2014-03" db="EMBL/GenBank/DDBJ databases">
        <authorList>
            <person name="Genoscope - CEA"/>
        </authorList>
    </citation>
    <scope>NUCLEOTIDE SEQUENCE</scope>
</reference>
<evidence type="ECO:0000313" key="1">
    <source>
        <dbReference type="EMBL" id="CDQ81681.1"/>
    </source>
</evidence>
<name>A0A060XQ78_ONCMY</name>
<dbReference type="Proteomes" id="UP000193380">
    <property type="component" value="Unassembled WGS sequence"/>
</dbReference>
<sequence length="130" mass="15018">MAHSVQPAGFFMQRADRNKHLSGKKRGLIINETWCDHNNIQELKFFCSPDLEFLTIKCRPHYLPREFSSIIITAAYFPPQADTSMALNELRMALCKLQKTYPEDAFIVAGDFNKANLKTRLPKIYQHIDS</sequence>
<gene>
    <name evidence="1" type="ORF">GSONMT00008492001</name>
</gene>
<evidence type="ECO:0008006" key="3">
    <source>
        <dbReference type="Google" id="ProtNLM"/>
    </source>
</evidence>
<dbReference type="EMBL" id="FR905815">
    <property type="protein sequence ID" value="CDQ81681.1"/>
    <property type="molecule type" value="Genomic_DNA"/>
</dbReference>
<dbReference type="AlphaFoldDB" id="A0A060XQ78"/>
<proteinExistence type="predicted"/>
<evidence type="ECO:0000313" key="2">
    <source>
        <dbReference type="Proteomes" id="UP000193380"/>
    </source>
</evidence>
<dbReference type="SUPFAM" id="SSF56219">
    <property type="entry name" value="DNase I-like"/>
    <property type="match status" value="1"/>
</dbReference>
<accession>A0A060XQ78</accession>
<organism evidence="1 2">
    <name type="scientific">Oncorhynchus mykiss</name>
    <name type="common">Rainbow trout</name>
    <name type="synonym">Salmo gairdneri</name>
    <dbReference type="NCBI Taxonomy" id="8022"/>
    <lineage>
        <taxon>Eukaryota</taxon>
        <taxon>Metazoa</taxon>
        <taxon>Chordata</taxon>
        <taxon>Craniata</taxon>
        <taxon>Vertebrata</taxon>
        <taxon>Euteleostomi</taxon>
        <taxon>Actinopterygii</taxon>
        <taxon>Neopterygii</taxon>
        <taxon>Teleostei</taxon>
        <taxon>Protacanthopterygii</taxon>
        <taxon>Salmoniformes</taxon>
        <taxon>Salmonidae</taxon>
        <taxon>Salmoninae</taxon>
        <taxon>Oncorhynchus</taxon>
    </lineage>
</organism>
<dbReference type="InterPro" id="IPR036691">
    <property type="entry name" value="Endo/exonu/phosph_ase_sf"/>
</dbReference>
<dbReference type="PANTHER" id="PTHR47510:SF3">
    <property type="entry name" value="ENDO_EXONUCLEASE_PHOSPHATASE DOMAIN-CONTAINING PROTEIN"/>
    <property type="match status" value="1"/>
</dbReference>
<dbReference type="PANTHER" id="PTHR47510">
    <property type="entry name" value="REVERSE TRANSCRIPTASE DOMAIN-CONTAINING PROTEIN"/>
    <property type="match status" value="1"/>
</dbReference>